<comment type="similarity">
    <text evidence="4">Belongs to the serine/threonine dehydratase family.</text>
</comment>
<evidence type="ECO:0000256" key="6">
    <source>
        <dbReference type="ARBA" id="ARBA00022432"/>
    </source>
</evidence>
<dbReference type="GO" id="GO:0006565">
    <property type="term" value="P:L-serine catabolic process"/>
    <property type="evidence" value="ECO:0007669"/>
    <property type="project" value="TreeGrafter"/>
</dbReference>
<evidence type="ECO:0000256" key="2">
    <source>
        <dbReference type="ARBA" id="ARBA00004496"/>
    </source>
</evidence>
<reference evidence="12" key="1">
    <citation type="submission" date="2020-10" db="EMBL/GenBank/DDBJ databases">
        <title>Genome Sequence of Monilinia vaccinii-corymbosi Sheds Light on Mummy Berry Disease Infection of Blueberry and Mating Type.</title>
        <authorList>
            <person name="Yow A.G."/>
            <person name="Zhang Y."/>
            <person name="Bansal K."/>
            <person name="Eacker S.M."/>
            <person name="Sullivan S."/>
            <person name="Liachko I."/>
            <person name="Cubeta M.A."/>
            <person name="Rollins J.A."/>
            <person name="Ashrafi H."/>
        </authorList>
    </citation>
    <scope>NUCLEOTIDE SEQUENCE</scope>
    <source>
        <strain evidence="12">RL-1</strain>
    </source>
</reference>
<dbReference type="Pfam" id="PF00291">
    <property type="entry name" value="PALP"/>
    <property type="match status" value="1"/>
</dbReference>
<evidence type="ECO:0000256" key="1">
    <source>
        <dbReference type="ARBA" id="ARBA00001933"/>
    </source>
</evidence>
<dbReference type="FunFam" id="3.40.50.1100:FF:000040">
    <property type="entry name" value="L-serine dehydratase, putative"/>
    <property type="match status" value="1"/>
</dbReference>
<dbReference type="EC" id="4.3.1.17" evidence="5"/>
<evidence type="ECO:0000256" key="4">
    <source>
        <dbReference type="ARBA" id="ARBA00010869"/>
    </source>
</evidence>
<accession>A0A8A3NVA2</accession>
<dbReference type="InterPro" id="IPR001926">
    <property type="entry name" value="TrpB-like_PALP"/>
</dbReference>
<gene>
    <name evidence="12" type="ORF">DSL72_003927</name>
</gene>
<keyword evidence="6" id="KW-0312">Gluconeogenesis</keyword>
<dbReference type="PANTHER" id="PTHR48078">
    <property type="entry name" value="THREONINE DEHYDRATASE, MITOCHONDRIAL-RELATED"/>
    <property type="match status" value="1"/>
</dbReference>
<dbReference type="PROSITE" id="PS00165">
    <property type="entry name" value="DEHYDRATASE_SER_THR"/>
    <property type="match status" value="1"/>
</dbReference>
<name>A0A8A3NVA2_9HELO</name>
<keyword evidence="7" id="KW-0963">Cytoplasm</keyword>
<evidence type="ECO:0000256" key="8">
    <source>
        <dbReference type="ARBA" id="ARBA00022898"/>
    </source>
</evidence>
<sequence length="353" mass="37356">MGSTTPTTNGRAEVEISKPWIKTPLVRSAALSRVAGCNVWLKLDNLQPSGSFKSRGIGNLLLRSLPASPHTPIHFYCPSGGNAGLACAHAAFALQRPCTIVVPAPTPAHMIAKIQLLGARVVQTGRHWSEADSYLREELLAKDPTGVYVSPFDHPDIWDGNSGVMLEVEEDMAALGIRSLDAVVCSVGGGGLLNGIMQALDRCGRLGSRKGSARGGTKVIAVETEGTASFKAALQKRELVRLDGIDSIATSLGVPQVAAKTLEWGIGYEKNVRSVVLGDAESVRGMVWMADEERILVESACGVSVAVAINGVLRKILEEDGESVEGKNVVIVVCGGSNISLKTLTEYRETFGV</sequence>
<keyword evidence="13" id="KW-1185">Reference proteome</keyword>
<dbReference type="GO" id="GO:0009097">
    <property type="term" value="P:isoleucine biosynthetic process"/>
    <property type="evidence" value="ECO:0007669"/>
    <property type="project" value="TreeGrafter"/>
</dbReference>
<protein>
    <recommendedName>
        <fullName evidence="5">L-serine ammonia-lyase</fullName>
        <ecNumber evidence="5">4.3.1.17</ecNumber>
    </recommendedName>
</protein>
<keyword evidence="8" id="KW-0663">Pyridoxal phosphate</keyword>
<dbReference type="PANTHER" id="PTHR48078:SF2">
    <property type="entry name" value="CATABOLIC L-SERINE_THREONINE DEHYDRATASE"/>
    <property type="match status" value="1"/>
</dbReference>
<evidence type="ECO:0000313" key="13">
    <source>
        <dbReference type="Proteomes" id="UP000672032"/>
    </source>
</evidence>
<comment type="pathway">
    <text evidence="3">Carbohydrate biosynthesis; gluconeogenesis.</text>
</comment>
<proteinExistence type="inferred from homology"/>
<evidence type="ECO:0000256" key="7">
    <source>
        <dbReference type="ARBA" id="ARBA00022490"/>
    </source>
</evidence>
<dbReference type="GO" id="GO:0006567">
    <property type="term" value="P:L-threonine catabolic process"/>
    <property type="evidence" value="ECO:0007669"/>
    <property type="project" value="TreeGrafter"/>
</dbReference>
<dbReference type="GO" id="GO:0003941">
    <property type="term" value="F:L-serine ammonia-lyase activity"/>
    <property type="evidence" value="ECO:0007669"/>
    <property type="project" value="UniProtKB-EC"/>
</dbReference>
<dbReference type="GO" id="GO:0030170">
    <property type="term" value="F:pyridoxal phosphate binding"/>
    <property type="evidence" value="ECO:0007669"/>
    <property type="project" value="InterPro"/>
</dbReference>
<dbReference type="EMBL" id="CP063405">
    <property type="protein sequence ID" value="QSZ29413.1"/>
    <property type="molecule type" value="Genomic_DNA"/>
</dbReference>
<dbReference type="GO" id="GO:0006094">
    <property type="term" value="P:gluconeogenesis"/>
    <property type="evidence" value="ECO:0007669"/>
    <property type="project" value="UniProtKB-KW"/>
</dbReference>
<dbReference type="GO" id="GO:0005737">
    <property type="term" value="C:cytoplasm"/>
    <property type="evidence" value="ECO:0007669"/>
    <property type="project" value="UniProtKB-SubCell"/>
</dbReference>
<comment type="cofactor">
    <cofactor evidence="1">
        <name>pyridoxal 5'-phosphate</name>
        <dbReference type="ChEBI" id="CHEBI:597326"/>
    </cofactor>
</comment>
<dbReference type="SUPFAM" id="SSF53686">
    <property type="entry name" value="Tryptophan synthase beta subunit-like PLP-dependent enzymes"/>
    <property type="match status" value="1"/>
</dbReference>
<evidence type="ECO:0000256" key="3">
    <source>
        <dbReference type="ARBA" id="ARBA00004742"/>
    </source>
</evidence>
<dbReference type="InterPro" id="IPR050147">
    <property type="entry name" value="Ser/Thr_Dehydratase"/>
</dbReference>
<dbReference type="GO" id="GO:0004794">
    <property type="term" value="F:threonine deaminase activity"/>
    <property type="evidence" value="ECO:0007669"/>
    <property type="project" value="TreeGrafter"/>
</dbReference>
<feature type="domain" description="Tryptophan synthase beta chain-like PALP" evidence="11">
    <location>
        <begin position="18"/>
        <end position="335"/>
    </location>
</feature>
<dbReference type="InterPro" id="IPR000634">
    <property type="entry name" value="Ser/Thr_deHydtase_PyrdxlP-BS"/>
</dbReference>
<evidence type="ECO:0000256" key="10">
    <source>
        <dbReference type="ARBA" id="ARBA00049406"/>
    </source>
</evidence>
<organism evidence="12 13">
    <name type="scientific">Monilinia vaccinii-corymbosi</name>
    <dbReference type="NCBI Taxonomy" id="61207"/>
    <lineage>
        <taxon>Eukaryota</taxon>
        <taxon>Fungi</taxon>
        <taxon>Dikarya</taxon>
        <taxon>Ascomycota</taxon>
        <taxon>Pezizomycotina</taxon>
        <taxon>Leotiomycetes</taxon>
        <taxon>Helotiales</taxon>
        <taxon>Sclerotiniaceae</taxon>
        <taxon>Monilinia</taxon>
    </lineage>
</organism>
<dbReference type="Gene3D" id="3.40.50.1100">
    <property type="match status" value="2"/>
</dbReference>
<evidence type="ECO:0000256" key="9">
    <source>
        <dbReference type="ARBA" id="ARBA00023239"/>
    </source>
</evidence>
<dbReference type="AlphaFoldDB" id="A0A8A3NVA2"/>
<keyword evidence="9" id="KW-0456">Lyase</keyword>
<evidence type="ECO:0000256" key="5">
    <source>
        <dbReference type="ARBA" id="ARBA00012093"/>
    </source>
</evidence>
<evidence type="ECO:0000259" key="11">
    <source>
        <dbReference type="Pfam" id="PF00291"/>
    </source>
</evidence>
<dbReference type="Proteomes" id="UP000672032">
    <property type="component" value="Chromosome 1"/>
</dbReference>
<comment type="subcellular location">
    <subcellularLocation>
        <location evidence="2">Cytoplasm</location>
    </subcellularLocation>
</comment>
<dbReference type="InterPro" id="IPR036052">
    <property type="entry name" value="TrpB-like_PALP_sf"/>
</dbReference>
<dbReference type="OrthoDB" id="7773036at2759"/>
<comment type="catalytic activity">
    <reaction evidence="10">
        <text>L-serine = pyruvate + NH4(+)</text>
        <dbReference type="Rhea" id="RHEA:19169"/>
        <dbReference type="ChEBI" id="CHEBI:15361"/>
        <dbReference type="ChEBI" id="CHEBI:28938"/>
        <dbReference type="ChEBI" id="CHEBI:33384"/>
        <dbReference type="EC" id="4.3.1.17"/>
    </reaction>
</comment>
<evidence type="ECO:0000313" key="12">
    <source>
        <dbReference type="EMBL" id="QSZ29413.1"/>
    </source>
</evidence>